<gene>
    <name evidence="16" type="primary">pflC</name>
    <name evidence="16" type="ordered locus">Spy49_0312</name>
</gene>
<dbReference type="InterPro" id="IPR013785">
    <property type="entry name" value="Aldolase_TIM"/>
</dbReference>
<dbReference type="SUPFAM" id="SSF102114">
    <property type="entry name" value="Radical SAM enzymes"/>
    <property type="match status" value="1"/>
</dbReference>
<evidence type="ECO:0000256" key="10">
    <source>
        <dbReference type="ARBA" id="ARBA00023002"/>
    </source>
</evidence>
<dbReference type="GO" id="GO:0016829">
    <property type="term" value="F:lyase activity"/>
    <property type="evidence" value="ECO:0007669"/>
    <property type="project" value="UniProtKB-KW"/>
</dbReference>
<dbReference type="InterPro" id="IPR034457">
    <property type="entry name" value="Organic_radical-activating"/>
</dbReference>
<evidence type="ECO:0000259" key="15">
    <source>
        <dbReference type="PROSITE" id="PS51918"/>
    </source>
</evidence>
<evidence type="ECO:0000256" key="5">
    <source>
        <dbReference type="ARBA" id="ARBA00021356"/>
    </source>
</evidence>
<evidence type="ECO:0000256" key="11">
    <source>
        <dbReference type="ARBA" id="ARBA00023004"/>
    </source>
</evidence>
<evidence type="ECO:0000256" key="9">
    <source>
        <dbReference type="ARBA" id="ARBA00022723"/>
    </source>
</evidence>
<keyword evidence="16" id="KW-0670">Pyruvate</keyword>
<dbReference type="InterPro" id="IPR034465">
    <property type="entry name" value="Pyruvate_for-lyase_activase"/>
</dbReference>
<dbReference type="InterPro" id="IPR001989">
    <property type="entry name" value="Radical_activat_CS"/>
</dbReference>
<evidence type="ECO:0000256" key="2">
    <source>
        <dbReference type="ARBA" id="ARBA00004496"/>
    </source>
</evidence>
<keyword evidence="10 14" id="KW-0560">Oxidoreductase</keyword>
<evidence type="ECO:0000313" key="17">
    <source>
        <dbReference type="Proteomes" id="UP000001039"/>
    </source>
</evidence>
<evidence type="ECO:0000256" key="7">
    <source>
        <dbReference type="ARBA" id="ARBA00022490"/>
    </source>
</evidence>
<dbReference type="GO" id="GO:0005737">
    <property type="term" value="C:cytoplasm"/>
    <property type="evidence" value="ECO:0007669"/>
    <property type="project" value="UniProtKB-SubCell"/>
</dbReference>
<protein>
    <recommendedName>
        <fullName evidence="5 14">Pyruvate formate-lyase-activating enzyme</fullName>
        <ecNumber evidence="4 14">1.97.1.4</ecNumber>
    </recommendedName>
</protein>
<dbReference type="EC" id="1.97.1.4" evidence="4 14"/>
<keyword evidence="8 14" id="KW-0949">S-adenosyl-L-methionine</keyword>
<keyword evidence="12 14" id="KW-0411">Iron-sulfur</keyword>
<dbReference type="KEGG" id="soz:Spy49_0312"/>
<evidence type="ECO:0000256" key="6">
    <source>
        <dbReference type="ARBA" id="ARBA00022485"/>
    </source>
</evidence>
<organism evidence="16 17">
    <name type="scientific">Streptococcus pyogenes serotype M49 (strain NZ131)</name>
    <dbReference type="NCBI Taxonomy" id="471876"/>
    <lineage>
        <taxon>Bacteria</taxon>
        <taxon>Bacillati</taxon>
        <taxon>Bacillota</taxon>
        <taxon>Bacilli</taxon>
        <taxon>Lactobacillales</taxon>
        <taxon>Streptococcaceae</taxon>
        <taxon>Streptococcus</taxon>
    </lineage>
</organism>
<sequence length="287" mass="33125">MPSLFDEKCYNENVKTFTSNEGDAMTEKDYGQVTGMVHSTESFGSVDGPGIRFIIFLQGCKLRCQYCHNPDTWEMETNNSKIRTVNDVLKEALQYKHFWGKKGGITVSGGEAMLQIDFITALFIEAKKLGIHTTLDTCGFTYRPTPEYHQVLDNLLAVTDLILLDLKEIDEKQHKIVTRQPNKNILQFARYLSDKQIPVWIRHVLVPGLTDIDDHLTRLGEFVKTLKNVDKFEVLPYHTMGEFKWRELGIPYQLEGVKPPTKERVQNAKNLMQTESYTEYMNRIHQS</sequence>
<feature type="domain" description="Radical SAM core" evidence="15">
    <location>
        <begin position="46"/>
        <end position="275"/>
    </location>
</feature>
<dbReference type="InterPro" id="IPR012838">
    <property type="entry name" value="PFL1_activating"/>
</dbReference>
<dbReference type="SFLD" id="SFLDS00029">
    <property type="entry name" value="Radical_SAM"/>
    <property type="match status" value="1"/>
</dbReference>
<dbReference type="GO" id="GO:0006006">
    <property type="term" value="P:glucose metabolic process"/>
    <property type="evidence" value="ECO:0007669"/>
    <property type="project" value="UniProtKB-KW"/>
</dbReference>
<dbReference type="InterPro" id="IPR058240">
    <property type="entry name" value="rSAM_sf"/>
</dbReference>
<comment type="function">
    <text evidence="1 14">Activation of pyruvate formate-lyase under anaerobic conditions by generation of an organic free radical, using S-adenosylmethionine and reduced flavodoxin as cosubstrates to produce 5'-deoxy-adenosine.</text>
</comment>
<dbReference type="Proteomes" id="UP000001039">
    <property type="component" value="Chromosome"/>
</dbReference>
<dbReference type="Gene3D" id="3.20.20.70">
    <property type="entry name" value="Aldolase class I"/>
    <property type="match status" value="1"/>
</dbReference>
<dbReference type="Pfam" id="PF04055">
    <property type="entry name" value="Radical_SAM"/>
    <property type="match status" value="1"/>
</dbReference>
<comment type="subcellular location">
    <subcellularLocation>
        <location evidence="2 14">Cytoplasm</location>
    </subcellularLocation>
</comment>
<evidence type="ECO:0000256" key="8">
    <source>
        <dbReference type="ARBA" id="ARBA00022691"/>
    </source>
</evidence>
<accession>A0A0H3BZ80</accession>
<evidence type="ECO:0000256" key="14">
    <source>
        <dbReference type="RuleBase" id="RU362053"/>
    </source>
</evidence>
<keyword evidence="6 14" id="KW-0004">4Fe-4S</keyword>
<dbReference type="InterPro" id="IPR012839">
    <property type="entry name" value="Organic_radical_activase"/>
</dbReference>
<dbReference type="PANTHER" id="PTHR30352">
    <property type="entry name" value="PYRUVATE FORMATE-LYASE-ACTIVATING ENZYME"/>
    <property type="match status" value="1"/>
</dbReference>
<dbReference type="HOGENOM" id="CLU_058969_1_1_9"/>
<evidence type="ECO:0000256" key="1">
    <source>
        <dbReference type="ARBA" id="ARBA00003141"/>
    </source>
</evidence>
<comment type="cofactor">
    <cofactor evidence="14">
        <name>[4Fe-4S] cluster</name>
        <dbReference type="ChEBI" id="CHEBI:49883"/>
    </cofactor>
    <text evidence="14">Binds 1 [4Fe-4S] cluster. The cluster is coordinated with 3 cysteines and an exchangeable S-adenosyl-L-methionine.</text>
</comment>
<dbReference type="NCBIfam" id="TIGR02493">
    <property type="entry name" value="PFLA"/>
    <property type="match status" value="1"/>
</dbReference>
<dbReference type="PROSITE" id="PS51918">
    <property type="entry name" value="RADICAL_SAM"/>
    <property type="match status" value="1"/>
</dbReference>
<keyword evidence="9 14" id="KW-0479">Metal-binding</keyword>
<name>A0A0H3BZ80_STRPZ</name>
<dbReference type="PANTHER" id="PTHR30352:SF5">
    <property type="entry name" value="PYRUVATE FORMATE-LYASE 1-ACTIVATING ENZYME"/>
    <property type="match status" value="1"/>
</dbReference>
<evidence type="ECO:0000313" key="16">
    <source>
        <dbReference type="EMBL" id="ACI60650.1"/>
    </source>
</evidence>
<keyword evidence="7 14" id="KW-0963">Cytoplasm</keyword>
<proteinExistence type="inferred from homology"/>
<dbReference type="AlphaFoldDB" id="A0A0H3BZ80"/>
<dbReference type="SFLD" id="SFLDG01066">
    <property type="entry name" value="organic_radical-activating_enz"/>
    <property type="match status" value="1"/>
</dbReference>
<evidence type="ECO:0000256" key="12">
    <source>
        <dbReference type="ARBA" id="ARBA00023014"/>
    </source>
</evidence>
<keyword evidence="11 14" id="KW-0408">Iron</keyword>
<dbReference type="InterPro" id="IPR040074">
    <property type="entry name" value="BssD/PflA/YjjW"/>
</dbReference>
<dbReference type="SFLD" id="SFLDF00278">
    <property type="entry name" value="pyruvate_formate-lyase_activas"/>
    <property type="match status" value="1"/>
</dbReference>
<dbReference type="PIRSF" id="PIRSF000371">
    <property type="entry name" value="PFL_act_enz"/>
    <property type="match status" value="1"/>
</dbReference>
<dbReference type="GO" id="GO:0051539">
    <property type="term" value="F:4 iron, 4 sulfur cluster binding"/>
    <property type="evidence" value="ECO:0007669"/>
    <property type="project" value="UniProtKB-UniRule"/>
</dbReference>
<reference evidence="16 17" key="1">
    <citation type="journal article" date="2008" name="J. Bacteriol.">
        <title>Genome sequence of a nephritogenic and highly transformable M49 strain of Streptococcus pyogenes.</title>
        <authorList>
            <person name="McShan W.M."/>
            <person name="Ferretti J.J."/>
            <person name="Karasawa T."/>
            <person name="Suvorov A.N."/>
            <person name="Lin S."/>
            <person name="Qin B."/>
            <person name="Jia H."/>
            <person name="Kenton S."/>
            <person name="Najar F."/>
            <person name="Wu H."/>
            <person name="Scott J."/>
            <person name="Roe B.A."/>
            <person name="Savic D.J."/>
        </authorList>
    </citation>
    <scope>NUCLEOTIDE SEQUENCE [LARGE SCALE GENOMIC DNA]</scope>
    <source>
        <strain evidence="16 17">NZ131</strain>
    </source>
</reference>
<dbReference type="GO" id="GO:0046872">
    <property type="term" value="F:metal ion binding"/>
    <property type="evidence" value="ECO:0007669"/>
    <property type="project" value="UniProtKB-UniRule"/>
</dbReference>
<comment type="similarity">
    <text evidence="3 14">Belongs to the organic radical-activating enzymes family.</text>
</comment>
<dbReference type="PROSITE" id="PS01087">
    <property type="entry name" value="RADICAL_ACTIVATING"/>
    <property type="match status" value="1"/>
</dbReference>
<dbReference type="EMBL" id="CP000829">
    <property type="protein sequence ID" value="ACI60650.1"/>
    <property type="molecule type" value="Genomic_DNA"/>
</dbReference>
<comment type="catalytic activity">
    <reaction evidence="13 14">
        <text>glycyl-[formate C-acetyltransferase] + reduced [flavodoxin] + S-adenosyl-L-methionine = glycin-2-yl radical-[formate C-acetyltransferase] + semiquinone [flavodoxin] + 5'-deoxyadenosine + L-methionine + H(+)</text>
        <dbReference type="Rhea" id="RHEA:19225"/>
        <dbReference type="Rhea" id="RHEA-COMP:10622"/>
        <dbReference type="Rhea" id="RHEA-COMP:12190"/>
        <dbReference type="Rhea" id="RHEA-COMP:12191"/>
        <dbReference type="Rhea" id="RHEA-COMP:14480"/>
        <dbReference type="ChEBI" id="CHEBI:15378"/>
        <dbReference type="ChEBI" id="CHEBI:17319"/>
        <dbReference type="ChEBI" id="CHEBI:29947"/>
        <dbReference type="ChEBI" id="CHEBI:32722"/>
        <dbReference type="ChEBI" id="CHEBI:57618"/>
        <dbReference type="ChEBI" id="CHEBI:57844"/>
        <dbReference type="ChEBI" id="CHEBI:59789"/>
        <dbReference type="ChEBI" id="CHEBI:140311"/>
        <dbReference type="EC" id="1.97.1.4"/>
    </reaction>
</comment>
<evidence type="ECO:0000256" key="4">
    <source>
        <dbReference type="ARBA" id="ARBA00012303"/>
    </source>
</evidence>
<evidence type="ECO:0000256" key="13">
    <source>
        <dbReference type="ARBA" id="ARBA00047533"/>
    </source>
</evidence>
<keyword evidence="16" id="KW-0456">Lyase</keyword>
<dbReference type="CDD" id="cd01335">
    <property type="entry name" value="Radical_SAM"/>
    <property type="match status" value="1"/>
</dbReference>
<dbReference type="InterPro" id="IPR007197">
    <property type="entry name" value="rSAM"/>
</dbReference>
<dbReference type="SFLD" id="SFLDG01118">
    <property type="entry name" value="activating_enzymes__group_2"/>
    <property type="match status" value="1"/>
</dbReference>
<evidence type="ECO:0000256" key="3">
    <source>
        <dbReference type="ARBA" id="ARBA00009777"/>
    </source>
</evidence>
<dbReference type="GO" id="GO:0043365">
    <property type="term" value="F:[formate-C-acetyltransferase]-activating enzyme activity"/>
    <property type="evidence" value="ECO:0007669"/>
    <property type="project" value="UniProtKB-UniRule"/>
</dbReference>